<organism evidence="13 14">
    <name type="scientific">Rotaria sordida</name>
    <dbReference type="NCBI Taxonomy" id="392033"/>
    <lineage>
        <taxon>Eukaryota</taxon>
        <taxon>Metazoa</taxon>
        <taxon>Spiralia</taxon>
        <taxon>Gnathifera</taxon>
        <taxon>Rotifera</taxon>
        <taxon>Eurotatoria</taxon>
        <taxon>Bdelloidea</taxon>
        <taxon>Philodinida</taxon>
        <taxon>Philodinidae</taxon>
        <taxon>Rotaria</taxon>
    </lineage>
</organism>
<feature type="binding site" evidence="12">
    <location>
        <position position="117"/>
    </location>
    <ligand>
        <name>Mg(2+)</name>
        <dbReference type="ChEBI" id="CHEBI:18420"/>
        <label>1</label>
    </ligand>
</feature>
<accession>A0A815ADW1</accession>
<evidence type="ECO:0000256" key="5">
    <source>
        <dbReference type="ARBA" id="ARBA00042398"/>
    </source>
</evidence>
<evidence type="ECO:0000256" key="4">
    <source>
        <dbReference type="ARBA" id="ARBA00041057"/>
    </source>
</evidence>
<protein>
    <recommendedName>
        <fullName evidence="4">ADP-ribosylhydrolase ARH3</fullName>
        <ecNumber evidence="2">3.2.1.143</ecNumber>
    </recommendedName>
    <alternativeName>
        <fullName evidence="5">ADP-ribose glycohydrolase ARH3</fullName>
    </alternativeName>
    <alternativeName>
        <fullName evidence="6">ADP-ribosylhydrolase 3</fullName>
    </alternativeName>
    <alternativeName>
        <fullName evidence="9">O-acetyl-ADP-ribose deacetylase ARH3</fullName>
    </alternativeName>
    <alternativeName>
        <fullName evidence="10">Poly(ADP-ribose) glycohydrolase ARH3</fullName>
    </alternativeName>
    <alternativeName>
        <fullName evidence="8">[Protein ADP-ribosylarginine] hydrolase-like protein 2</fullName>
    </alternativeName>
    <alternativeName>
        <fullName evidence="7">[Protein ADP-ribosylserine] hydrolase</fullName>
    </alternativeName>
</protein>
<dbReference type="InterPro" id="IPR050792">
    <property type="entry name" value="ADP-ribosylglycohydrolase"/>
</dbReference>
<evidence type="ECO:0000256" key="3">
    <source>
        <dbReference type="ARBA" id="ARBA00022801"/>
    </source>
</evidence>
<dbReference type="Pfam" id="PF03747">
    <property type="entry name" value="ADP_ribosyl_GH"/>
    <property type="match status" value="1"/>
</dbReference>
<comment type="caution">
    <text evidence="13">The sequence shown here is derived from an EMBL/GenBank/DDBJ whole genome shotgun (WGS) entry which is preliminary data.</text>
</comment>
<evidence type="ECO:0000256" key="2">
    <source>
        <dbReference type="ARBA" id="ARBA00012255"/>
    </source>
</evidence>
<feature type="non-terminal residue" evidence="13">
    <location>
        <position position="1"/>
    </location>
</feature>
<gene>
    <name evidence="13" type="ORF">ZHD862_LOCUS25507</name>
</gene>
<keyword evidence="12" id="KW-0460">Magnesium</keyword>
<name>A0A815ADW1_9BILA</name>
<evidence type="ECO:0000256" key="6">
    <source>
        <dbReference type="ARBA" id="ARBA00042471"/>
    </source>
</evidence>
<feature type="binding site" evidence="12">
    <location>
        <position position="119"/>
    </location>
    <ligand>
        <name>Mg(2+)</name>
        <dbReference type="ChEBI" id="CHEBI:18420"/>
        <label>1</label>
    </ligand>
</feature>
<keyword evidence="3" id="KW-0378">Hydrolase</keyword>
<dbReference type="Proteomes" id="UP000663864">
    <property type="component" value="Unassembled WGS sequence"/>
</dbReference>
<dbReference type="EC" id="3.2.1.143" evidence="2"/>
<dbReference type="GO" id="GO:0004649">
    <property type="term" value="F:poly(ADP-ribose) glycohydrolase activity"/>
    <property type="evidence" value="ECO:0007669"/>
    <property type="project" value="UniProtKB-EC"/>
</dbReference>
<comment type="cofactor">
    <cofactor evidence="12">
        <name>Mg(2+)</name>
        <dbReference type="ChEBI" id="CHEBI:18420"/>
    </cofactor>
    <text evidence="12">Binds 2 magnesium ions per subunit.</text>
</comment>
<feature type="binding site" evidence="12">
    <location>
        <position position="356"/>
    </location>
    <ligand>
        <name>Mg(2+)</name>
        <dbReference type="ChEBI" id="CHEBI:18420"/>
        <label>1</label>
    </ligand>
</feature>
<comment type="catalytic activity">
    <reaction evidence="11">
        <text>alpha-NAD(+) + H2O = ADP-D-ribose + nicotinamide + H(+)</text>
        <dbReference type="Rhea" id="RHEA:68792"/>
        <dbReference type="ChEBI" id="CHEBI:15377"/>
        <dbReference type="ChEBI" id="CHEBI:15378"/>
        <dbReference type="ChEBI" id="CHEBI:17154"/>
        <dbReference type="ChEBI" id="CHEBI:57967"/>
        <dbReference type="ChEBI" id="CHEBI:77017"/>
    </reaction>
</comment>
<feature type="binding site" evidence="12">
    <location>
        <position position="353"/>
    </location>
    <ligand>
        <name>Mg(2+)</name>
        <dbReference type="ChEBI" id="CHEBI:18420"/>
        <label>1</label>
    </ligand>
</feature>
<evidence type="ECO:0000256" key="8">
    <source>
        <dbReference type="ARBA" id="ARBA00042850"/>
    </source>
</evidence>
<feature type="binding site" evidence="12">
    <location>
        <position position="118"/>
    </location>
    <ligand>
        <name>Mg(2+)</name>
        <dbReference type="ChEBI" id="CHEBI:18420"/>
        <label>1</label>
    </ligand>
</feature>
<evidence type="ECO:0000256" key="10">
    <source>
        <dbReference type="ARBA" id="ARBA00043193"/>
    </source>
</evidence>
<keyword evidence="12" id="KW-0479">Metal-binding</keyword>
<dbReference type="EMBL" id="CAJNOT010001822">
    <property type="protein sequence ID" value="CAF1253334.1"/>
    <property type="molecule type" value="Genomic_DNA"/>
</dbReference>
<evidence type="ECO:0000256" key="9">
    <source>
        <dbReference type="ARBA" id="ARBA00043187"/>
    </source>
</evidence>
<evidence type="ECO:0000256" key="7">
    <source>
        <dbReference type="ARBA" id="ARBA00042722"/>
    </source>
</evidence>
<dbReference type="Gene3D" id="1.10.4080.10">
    <property type="entry name" value="ADP-ribosylation/Crystallin J1"/>
    <property type="match status" value="1"/>
</dbReference>
<feature type="binding site" evidence="12">
    <location>
        <position position="355"/>
    </location>
    <ligand>
        <name>Mg(2+)</name>
        <dbReference type="ChEBI" id="CHEBI:18420"/>
        <label>1</label>
    </ligand>
</feature>
<evidence type="ECO:0000256" key="11">
    <source>
        <dbReference type="ARBA" id="ARBA00049015"/>
    </source>
</evidence>
<dbReference type="GO" id="GO:0046872">
    <property type="term" value="F:metal ion binding"/>
    <property type="evidence" value="ECO:0007669"/>
    <property type="project" value="UniProtKB-KW"/>
</dbReference>
<proteinExistence type="inferred from homology"/>
<dbReference type="PANTHER" id="PTHR16222">
    <property type="entry name" value="ADP-RIBOSYLGLYCOHYDROLASE"/>
    <property type="match status" value="1"/>
</dbReference>
<reference evidence="13" key="1">
    <citation type="submission" date="2021-02" db="EMBL/GenBank/DDBJ databases">
        <authorList>
            <person name="Nowell W R."/>
        </authorList>
    </citation>
    <scope>NUCLEOTIDE SEQUENCE</scope>
</reference>
<dbReference type="AlphaFoldDB" id="A0A815ADW1"/>
<evidence type="ECO:0000256" key="1">
    <source>
        <dbReference type="ARBA" id="ARBA00010702"/>
    </source>
</evidence>
<evidence type="ECO:0000313" key="13">
    <source>
        <dbReference type="EMBL" id="CAF1253334.1"/>
    </source>
</evidence>
<dbReference type="InterPro" id="IPR036705">
    <property type="entry name" value="Ribosyl_crysJ1_sf"/>
</dbReference>
<evidence type="ECO:0000313" key="14">
    <source>
        <dbReference type="Proteomes" id="UP000663864"/>
    </source>
</evidence>
<sequence length="377" mass="42200">MEPTTPSTPDNTVLLLNQNAYDFLTLDKPWLKCQFHDTDQTSIKKPDEFGISPKDFAPLEKINRDIVDRIQGSIFGLTVGDALGAHVEFRPNSYLVAVPVTDLVGGGTWGLQRGQFTDDTSMALCLANSLIACRDFVPYDQLVRYKWWYRHGYMSSTGHCFDIGAATRQSIQEFEKRQRKFAHDHDILLEQMDFLSDRDLLQAFDVHCSKKGVAGNGALMRLAPVPLFFYQHPKMAVDYSGISGQITHGDEKAYDACRYYGALIVAAVRGEDKNKLISNTFYDDHREWFGDKTLHPEIMTIAQGSYKKEGGYQDGIRGKGYIVNALEAALWAFWSDGDSFETGALKAVNLGDDTDTTAAIYGQLAGAHYGYNKLPEK</sequence>
<dbReference type="InterPro" id="IPR005502">
    <property type="entry name" value="Ribosyl_crysJ1"/>
</dbReference>
<evidence type="ECO:0000256" key="12">
    <source>
        <dbReference type="PIRSR" id="PIRSR605502-1"/>
    </source>
</evidence>
<comment type="similarity">
    <text evidence="1">Belongs to the ADP-ribosylglycohydrolase family.</text>
</comment>
<dbReference type="SUPFAM" id="SSF101478">
    <property type="entry name" value="ADP-ribosylglycohydrolase"/>
    <property type="match status" value="1"/>
</dbReference>
<dbReference type="PANTHER" id="PTHR16222:SF24">
    <property type="entry name" value="ADP-RIBOSYLHYDROLASE ARH3"/>
    <property type="match status" value="1"/>
</dbReference>